<gene>
    <name evidence="2" type="ORF">B296_00036780</name>
</gene>
<comment type="caution">
    <text evidence="2">The sequence shown here is derived from an EMBL/GenBank/DDBJ whole genome shotgun (WGS) entry which is preliminary data.</text>
</comment>
<organism evidence="2 3">
    <name type="scientific">Ensete ventricosum</name>
    <name type="common">Abyssinian banana</name>
    <name type="synonym">Musa ensete</name>
    <dbReference type="NCBI Taxonomy" id="4639"/>
    <lineage>
        <taxon>Eukaryota</taxon>
        <taxon>Viridiplantae</taxon>
        <taxon>Streptophyta</taxon>
        <taxon>Embryophyta</taxon>
        <taxon>Tracheophyta</taxon>
        <taxon>Spermatophyta</taxon>
        <taxon>Magnoliopsida</taxon>
        <taxon>Liliopsida</taxon>
        <taxon>Zingiberales</taxon>
        <taxon>Musaceae</taxon>
        <taxon>Ensete</taxon>
    </lineage>
</organism>
<reference evidence="2 3" key="1">
    <citation type="journal article" date="2014" name="Agronomy (Basel)">
        <title>A Draft Genome Sequence for Ensete ventricosum, the Drought-Tolerant Tree Against Hunger.</title>
        <authorList>
            <person name="Harrison J."/>
            <person name="Moore K.A."/>
            <person name="Paszkiewicz K."/>
            <person name="Jones T."/>
            <person name="Grant M."/>
            <person name="Ambacheew D."/>
            <person name="Muzemil S."/>
            <person name="Studholme D.J."/>
        </authorList>
    </citation>
    <scope>NUCLEOTIDE SEQUENCE [LARGE SCALE GENOMIC DNA]</scope>
</reference>
<evidence type="ECO:0000256" key="1">
    <source>
        <dbReference type="SAM" id="MobiDB-lite"/>
    </source>
</evidence>
<feature type="compositionally biased region" description="Basic and acidic residues" evidence="1">
    <location>
        <begin position="112"/>
        <end position="121"/>
    </location>
</feature>
<feature type="region of interest" description="Disordered" evidence="1">
    <location>
        <begin position="36"/>
        <end position="121"/>
    </location>
</feature>
<dbReference type="AlphaFoldDB" id="A0A426YEF1"/>
<accession>A0A426YEF1</accession>
<sequence length="121" mass="13563">MPHCINDHVFRDRNTKHENHALYWLLYAGPGGEPGATFLGAKQDPASSRSPSVRRGAVRTVDRSRRDTMLRDDGVHRTLRTWGPTRCGHHKSHSKSPLASTGRCARGTPHGLKADFQEENR</sequence>
<evidence type="ECO:0000313" key="3">
    <source>
        <dbReference type="Proteomes" id="UP000287651"/>
    </source>
</evidence>
<dbReference type="EMBL" id="AMZH03012950">
    <property type="protein sequence ID" value="RRT50111.1"/>
    <property type="molecule type" value="Genomic_DNA"/>
</dbReference>
<name>A0A426YEF1_ENSVE</name>
<proteinExistence type="predicted"/>
<evidence type="ECO:0000313" key="2">
    <source>
        <dbReference type="EMBL" id="RRT50111.1"/>
    </source>
</evidence>
<protein>
    <submittedName>
        <fullName evidence="2">Uncharacterized protein</fullName>
    </submittedName>
</protein>
<dbReference type="Proteomes" id="UP000287651">
    <property type="component" value="Unassembled WGS sequence"/>
</dbReference>
<feature type="compositionally biased region" description="Basic and acidic residues" evidence="1">
    <location>
        <begin position="60"/>
        <end position="76"/>
    </location>
</feature>